<evidence type="ECO:0000256" key="1">
    <source>
        <dbReference type="ARBA" id="ARBA00009986"/>
    </source>
</evidence>
<dbReference type="GO" id="GO:0004030">
    <property type="term" value="F:aldehyde dehydrogenase [NAD(P)+] activity"/>
    <property type="evidence" value="ECO:0007669"/>
    <property type="project" value="UniProtKB-ARBA"/>
</dbReference>
<reference evidence="6 7" key="1">
    <citation type="journal article" date="2018" name="Mol. Biol. Evol.">
        <title>Broad Genomic Sampling Reveals a Smut Pathogenic Ancestry of the Fungal Clade Ustilaginomycotina.</title>
        <authorList>
            <person name="Kijpornyongpan T."/>
            <person name="Mondo S.J."/>
            <person name="Barry K."/>
            <person name="Sandor L."/>
            <person name="Lee J."/>
            <person name="Lipzen A."/>
            <person name="Pangilinan J."/>
            <person name="LaButti K."/>
            <person name="Hainaut M."/>
            <person name="Henrissat B."/>
            <person name="Grigoriev I.V."/>
            <person name="Spatafora J.W."/>
            <person name="Aime M.C."/>
        </authorList>
    </citation>
    <scope>NUCLEOTIDE SEQUENCE [LARGE SCALE GENOMIC DNA]</scope>
    <source>
        <strain evidence="6 7">MCA 4198</strain>
    </source>
</reference>
<dbReference type="FunFam" id="3.40.605.10:FF:000026">
    <property type="entry name" value="Aldehyde dehydrogenase, putative"/>
    <property type="match status" value="1"/>
</dbReference>
<dbReference type="STRING" id="215250.A0A316YUX6"/>
<organism evidence="6 7">
    <name type="scientific">Acaromyces ingoldii</name>
    <dbReference type="NCBI Taxonomy" id="215250"/>
    <lineage>
        <taxon>Eukaryota</taxon>
        <taxon>Fungi</taxon>
        <taxon>Dikarya</taxon>
        <taxon>Basidiomycota</taxon>
        <taxon>Ustilaginomycotina</taxon>
        <taxon>Exobasidiomycetes</taxon>
        <taxon>Exobasidiales</taxon>
        <taxon>Cryptobasidiaceae</taxon>
        <taxon>Acaromyces</taxon>
    </lineage>
</organism>
<proteinExistence type="inferred from homology"/>
<dbReference type="InterPro" id="IPR016161">
    <property type="entry name" value="Ald_DH/histidinol_DH"/>
</dbReference>
<dbReference type="InterPro" id="IPR016160">
    <property type="entry name" value="Ald_DH_CS_CYS"/>
</dbReference>
<dbReference type="PROSITE" id="PS00687">
    <property type="entry name" value="ALDEHYDE_DEHYDR_GLU"/>
    <property type="match status" value="1"/>
</dbReference>
<dbReference type="Pfam" id="PF00171">
    <property type="entry name" value="Aldedh"/>
    <property type="match status" value="1"/>
</dbReference>
<dbReference type="InterPro" id="IPR016162">
    <property type="entry name" value="Ald_DH_N"/>
</dbReference>
<evidence type="ECO:0000259" key="5">
    <source>
        <dbReference type="Pfam" id="PF00171"/>
    </source>
</evidence>
<feature type="active site" evidence="3">
    <location>
        <position position="267"/>
    </location>
</feature>
<comment type="similarity">
    <text evidence="1 4">Belongs to the aldehyde dehydrogenase family.</text>
</comment>
<dbReference type="PANTHER" id="PTHR11699">
    <property type="entry name" value="ALDEHYDE DEHYDROGENASE-RELATED"/>
    <property type="match status" value="1"/>
</dbReference>
<dbReference type="FunFam" id="3.40.605.10:FF:000001">
    <property type="entry name" value="Aldehyde dehydrogenase 1"/>
    <property type="match status" value="1"/>
</dbReference>
<keyword evidence="7" id="KW-1185">Reference proteome</keyword>
<evidence type="ECO:0000256" key="3">
    <source>
        <dbReference type="PROSITE-ProRule" id="PRU10007"/>
    </source>
</evidence>
<keyword evidence="2 4" id="KW-0560">Oxidoreductase</keyword>
<dbReference type="EMBL" id="KZ819634">
    <property type="protein sequence ID" value="PWN92912.1"/>
    <property type="molecule type" value="Genomic_DNA"/>
</dbReference>
<dbReference type="Gene3D" id="3.40.309.10">
    <property type="entry name" value="Aldehyde Dehydrogenase, Chain A, domain 2"/>
    <property type="match status" value="1"/>
</dbReference>
<sequence>MSAIEITSPSGKTLKVPTGIFIENEFHKAAEGGPRLSTLNPATGKVLCEVECGTSADIDRAVAAGRRAFQTRWGRKSTPTQRNACLLKLADLIEAHADELGELESLDNGKPRWVATTMDVVDTAGCFRYYAGLADKIEGKTMELDEGTKMAFTRLEPIGVCAAIIPWNYPLMMLGWKLAPALAAGNCVVLKPAEQTPLTALLIAQLSVEAGFPPGVLSVVNGYGATVGAAMASHMDIDKVAFTGSTLTGRKIMEAASKSNLKKITLELGGKSPVLVFDDVDIEKAIPWVVIAILFNQGQDCTAGSRLFIQSGIYDKFVARLVAAMKEHGIGDPFDDANFQGPQITRAQQERILGFIESGKQEGAKLELGGGAWQGAKGTPFEGGFWVEPTVFSGCKRGMKIVDEEIFGPVLAVAKFDTEDEAVALGNDTKYGLGAGVFSQGAARCMRVAGAIQAGTVWVNNYALLSNAVPFGGAKQSGIGRELGVDAIKEYVQVKSVHWNYGEDLEWPLRG</sequence>
<dbReference type="InterPro" id="IPR016163">
    <property type="entry name" value="Ald_DH_C"/>
</dbReference>
<dbReference type="RefSeq" id="XP_025380110.1">
    <property type="nucleotide sequence ID" value="XM_025520306.1"/>
</dbReference>
<dbReference type="SUPFAM" id="SSF53720">
    <property type="entry name" value="ALDH-like"/>
    <property type="match status" value="1"/>
</dbReference>
<dbReference type="InterPro" id="IPR029510">
    <property type="entry name" value="Ald_DH_CS_GLU"/>
</dbReference>
<dbReference type="InterPro" id="IPR015590">
    <property type="entry name" value="Aldehyde_DH_dom"/>
</dbReference>
<dbReference type="Gene3D" id="3.40.605.10">
    <property type="entry name" value="Aldehyde Dehydrogenase, Chain A, domain 1"/>
    <property type="match status" value="1"/>
</dbReference>
<evidence type="ECO:0000256" key="2">
    <source>
        <dbReference type="ARBA" id="ARBA00023002"/>
    </source>
</evidence>
<dbReference type="CDD" id="cd07091">
    <property type="entry name" value="ALDH_F1-2_Ald2-like"/>
    <property type="match status" value="1"/>
</dbReference>
<dbReference type="AlphaFoldDB" id="A0A316YUX6"/>
<evidence type="ECO:0000313" key="7">
    <source>
        <dbReference type="Proteomes" id="UP000245768"/>
    </source>
</evidence>
<name>A0A316YUX6_9BASI</name>
<evidence type="ECO:0000256" key="4">
    <source>
        <dbReference type="RuleBase" id="RU003345"/>
    </source>
</evidence>
<dbReference type="PROSITE" id="PS00070">
    <property type="entry name" value="ALDEHYDE_DEHYDR_CYS"/>
    <property type="match status" value="1"/>
</dbReference>
<dbReference type="Proteomes" id="UP000245768">
    <property type="component" value="Unassembled WGS sequence"/>
</dbReference>
<dbReference type="FunFam" id="3.40.309.10:FF:000012">
    <property type="entry name" value="Betaine aldehyde dehydrogenase"/>
    <property type="match status" value="1"/>
</dbReference>
<gene>
    <name evidence="6" type="ORF">FA10DRAFT_263646</name>
</gene>
<protein>
    <submittedName>
        <fullName evidence="6">Putative aldehyde dehydrogenase</fullName>
    </submittedName>
</protein>
<dbReference type="GeneID" id="37042222"/>
<feature type="domain" description="Aldehyde dehydrogenase" evidence="5">
    <location>
        <begin position="34"/>
        <end position="497"/>
    </location>
</feature>
<accession>A0A316YUX6</accession>
<dbReference type="InParanoid" id="A0A316YUX6"/>
<dbReference type="OrthoDB" id="310895at2759"/>
<evidence type="ECO:0000313" key="6">
    <source>
        <dbReference type="EMBL" id="PWN92912.1"/>
    </source>
</evidence>